<dbReference type="Proteomes" id="UP000030652">
    <property type="component" value="Unassembled WGS sequence"/>
</dbReference>
<gene>
    <name evidence="2" type="ORF">SCABRO_01504</name>
</gene>
<dbReference type="AlphaFoldDB" id="A0A0B0EL18"/>
<feature type="transmembrane region" description="Helical" evidence="1">
    <location>
        <begin position="450"/>
        <end position="469"/>
    </location>
</feature>
<accession>A0A0B0EL18</accession>
<feature type="transmembrane region" description="Helical" evidence="1">
    <location>
        <begin position="143"/>
        <end position="163"/>
    </location>
</feature>
<keyword evidence="1" id="KW-1133">Transmembrane helix</keyword>
<reference evidence="2 3" key="1">
    <citation type="submission" date="2014-10" db="EMBL/GenBank/DDBJ databases">
        <title>Draft genome of anammox bacterium scalindua brodae, obtained using differential coverage binning of sequence data from two enrichment reactors.</title>
        <authorList>
            <person name="Speth D.R."/>
            <person name="Russ L."/>
            <person name="Kartal B."/>
            <person name="Op den Camp H.J."/>
            <person name="Dutilh B.E."/>
            <person name="Jetten M.S."/>
        </authorList>
    </citation>
    <scope>NUCLEOTIDE SEQUENCE [LARGE SCALE GENOMIC DNA]</scope>
    <source>
        <strain evidence="2">RU1</strain>
    </source>
</reference>
<feature type="transmembrane region" description="Helical" evidence="1">
    <location>
        <begin position="489"/>
        <end position="508"/>
    </location>
</feature>
<feature type="transmembrane region" description="Helical" evidence="1">
    <location>
        <begin position="114"/>
        <end position="136"/>
    </location>
</feature>
<evidence type="ECO:0000256" key="1">
    <source>
        <dbReference type="SAM" id="Phobius"/>
    </source>
</evidence>
<feature type="transmembrane region" description="Helical" evidence="1">
    <location>
        <begin position="285"/>
        <end position="308"/>
    </location>
</feature>
<dbReference type="PANTHER" id="PTHR31610">
    <property type="entry name" value="SLR0360 PROTEIN"/>
    <property type="match status" value="1"/>
</dbReference>
<feature type="transmembrane region" description="Helical" evidence="1">
    <location>
        <begin position="373"/>
        <end position="391"/>
    </location>
</feature>
<sequence>MNYPLFSKKDIDGFFGLAIDNLVQLILIVSLCKMLCGMPDELIFGVILPGAAISILLGNLFYSWQARRLAIKTQRDDITALPYGINTVSLFAFIFFIMAPVYNETNDPNLVWQIGMIACFLSGIIEMLGALVGSWLRRITPRAALLSTLAGIAITFISMDFAFKVFEKPIIAFFPLAFILVQYFSKVRFPLGLPGGLIAVGVGTGLAWIMGYMDSGSIVNKDGLFHFSPPLFCGGSMIDLIQSKYVLQYISIIIPMGVFNVVGSLQNLESAEAAGDKYDTFPSLLTNGIGSVMASLFGSCFPTTIYIGHPGWKAIGARTGYSILNGVFITIICLSGFITVILKVVPLEAGIGILLWIGIVIVAQAFQETPKHHAMAVAMGLFPAIAAWGLLMVESALRSAGTTLFIIGKDAFDNNLAIHGMISLERGFIFTSMILASISVFLIEKKFLMASIWSLGAALFSFVGIIHAYELTPNGVVSVYGCGGAASDFTIGYCSFAILFIAIHFYVYGNEEKSKL</sequence>
<feature type="transmembrane region" description="Helical" evidence="1">
    <location>
        <begin position="83"/>
        <end position="102"/>
    </location>
</feature>
<feature type="transmembrane region" description="Helical" evidence="1">
    <location>
        <begin position="246"/>
        <end position="265"/>
    </location>
</feature>
<proteinExistence type="predicted"/>
<organism evidence="2 3">
    <name type="scientific">Candidatus Scalindua brodae</name>
    <dbReference type="NCBI Taxonomy" id="237368"/>
    <lineage>
        <taxon>Bacteria</taxon>
        <taxon>Pseudomonadati</taxon>
        <taxon>Planctomycetota</taxon>
        <taxon>Candidatus Brocadiia</taxon>
        <taxon>Candidatus Brocadiales</taxon>
        <taxon>Candidatus Scalinduaceae</taxon>
        <taxon>Candidatus Scalindua</taxon>
    </lineage>
</organism>
<evidence type="ECO:0000313" key="3">
    <source>
        <dbReference type="Proteomes" id="UP000030652"/>
    </source>
</evidence>
<dbReference type="eggNOG" id="COG0659">
    <property type="taxonomic scope" value="Bacteria"/>
</dbReference>
<evidence type="ECO:0000313" key="2">
    <source>
        <dbReference type="EMBL" id="KHE92731.1"/>
    </source>
</evidence>
<feature type="transmembrane region" description="Helical" evidence="1">
    <location>
        <begin position="12"/>
        <end position="30"/>
    </location>
</feature>
<feature type="transmembrane region" description="Helical" evidence="1">
    <location>
        <begin position="42"/>
        <end position="62"/>
    </location>
</feature>
<dbReference type="PATRIC" id="fig|237368.3.peg.1642"/>
<dbReference type="EMBL" id="JRYO01000095">
    <property type="protein sequence ID" value="KHE92731.1"/>
    <property type="molecule type" value="Genomic_DNA"/>
</dbReference>
<comment type="caution">
    <text evidence="2">The sequence shown here is derived from an EMBL/GenBank/DDBJ whole genome shotgun (WGS) entry which is preliminary data.</text>
</comment>
<protein>
    <recommendedName>
        <fullName evidence="4">Permease</fullName>
    </recommendedName>
</protein>
<keyword evidence="1" id="KW-0812">Transmembrane</keyword>
<dbReference type="PANTHER" id="PTHR31610:SF0">
    <property type="entry name" value="SLC26A_SULP TRANSPORTER DOMAIN-CONTAINING PROTEIN"/>
    <property type="match status" value="1"/>
</dbReference>
<feature type="transmembrane region" description="Helical" evidence="1">
    <location>
        <begin position="169"/>
        <end position="184"/>
    </location>
</feature>
<feature type="transmembrane region" description="Helical" evidence="1">
    <location>
        <begin position="320"/>
        <end position="341"/>
    </location>
</feature>
<name>A0A0B0EL18_9BACT</name>
<evidence type="ECO:0008006" key="4">
    <source>
        <dbReference type="Google" id="ProtNLM"/>
    </source>
</evidence>
<feature type="transmembrane region" description="Helical" evidence="1">
    <location>
        <begin position="191"/>
        <end position="211"/>
    </location>
</feature>
<keyword evidence="1" id="KW-0472">Membrane</keyword>
<feature type="transmembrane region" description="Helical" evidence="1">
    <location>
        <begin position="347"/>
        <end position="366"/>
    </location>
</feature>